<dbReference type="RefSeq" id="WP_011501107.1">
    <property type="nucleotide sequence ID" value="NZ_FODT01000006.1"/>
</dbReference>
<gene>
    <name evidence="2" type="ORF">SAMN05444123_106318</name>
</gene>
<dbReference type="AlphaFoldDB" id="A0A1H8U6I5"/>
<dbReference type="Proteomes" id="UP000199615">
    <property type="component" value="Unassembled WGS sequence"/>
</dbReference>
<feature type="transmembrane region" description="Helical" evidence="1">
    <location>
        <begin position="85"/>
        <end position="115"/>
    </location>
</feature>
<feature type="transmembrane region" description="Helical" evidence="1">
    <location>
        <begin position="7"/>
        <end position="40"/>
    </location>
</feature>
<dbReference type="OrthoDB" id="8139509at2"/>
<evidence type="ECO:0000256" key="1">
    <source>
        <dbReference type="SAM" id="Phobius"/>
    </source>
</evidence>
<evidence type="ECO:0000313" key="3">
    <source>
        <dbReference type="Proteomes" id="UP000199615"/>
    </source>
</evidence>
<evidence type="ECO:0000313" key="2">
    <source>
        <dbReference type="EMBL" id="SEO98781.1"/>
    </source>
</evidence>
<accession>A0A1H8U6I5</accession>
<keyword evidence="3" id="KW-1185">Reference proteome</keyword>
<sequence>MQNWFVALAVAVLVVIGFAAGPMSVVVAFLSFWVTLYLVWAYELGFKDTWARYGLNRVKPPFWAEENKAWFMPIFDDRLKVVKAAAVSLLIVAFSLMLPVSVVRIATLLVLAWYVSEIYRAQKNTDQLDRARFN</sequence>
<protein>
    <submittedName>
        <fullName evidence="2">Uncharacterized protein</fullName>
    </submittedName>
</protein>
<name>A0A1H8U6I5_9BRAD</name>
<reference evidence="3" key="1">
    <citation type="submission" date="2016-10" db="EMBL/GenBank/DDBJ databases">
        <authorList>
            <person name="Varghese N."/>
            <person name="Submissions S."/>
        </authorList>
    </citation>
    <scope>NUCLEOTIDE SEQUENCE [LARGE SCALE GENOMIC DNA]</scope>
    <source>
        <strain evidence="3">DSM 123</strain>
    </source>
</reference>
<dbReference type="EMBL" id="FODT01000006">
    <property type="protein sequence ID" value="SEO98781.1"/>
    <property type="molecule type" value="Genomic_DNA"/>
</dbReference>
<organism evidence="2 3">
    <name type="scientific">Rhodopseudomonas pseudopalustris</name>
    <dbReference type="NCBI Taxonomy" id="1513892"/>
    <lineage>
        <taxon>Bacteria</taxon>
        <taxon>Pseudomonadati</taxon>
        <taxon>Pseudomonadota</taxon>
        <taxon>Alphaproteobacteria</taxon>
        <taxon>Hyphomicrobiales</taxon>
        <taxon>Nitrobacteraceae</taxon>
        <taxon>Rhodopseudomonas</taxon>
    </lineage>
</organism>
<keyword evidence="1" id="KW-0472">Membrane</keyword>
<keyword evidence="1" id="KW-1133">Transmembrane helix</keyword>
<proteinExistence type="predicted"/>
<keyword evidence="1" id="KW-0812">Transmembrane</keyword>